<dbReference type="EMBL" id="JAPZBU010000009">
    <property type="protein sequence ID" value="KAJ5388230.1"/>
    <property type="molecule type" value="Genomic_DNA"/>
</dbReference>
<dbReference type="Gene3D" id="1.10.287.1490">
    <property type="match status" value="1"/>
</dbReference>
<feature type="coiled-coil region" evidence="1">
    <location>
        <begin position="335"/>
        <end position="376"/>
    </location>
</feature>
<name>A0A9W9VS53_9EURO</name>
<dbReference type="AlphaFoldDB" id="A0A9W9VS53"/>
<dbReference type="GeneID" id="81374388"/>
<comment type="caution">
    <text evidence="3">The sequence shown here is derived from an EMBL/GenBank/DDBJ whole genome shotgun (WGS) entry which is preliminary data.</text>
</comment>
<organism evidence="3 4">
    <name type="scientific">Penicillium cosmopolitanum</name>
    <dbReference type="NCBI Taxonomy" id="1131564"/>
    <lineage>
        <taxon>Eukaryota</taxon>
        <taxon>Fungi</taxon>
        <taxon>Dikarya</taxon>
        <taxon>Ascomycota</taxon>
        <taxon>Pezizomycotina</taxon>
        <taxon>Eurotiomycetes</taxon>
        <taxon>Eurotiomycetidae</taxon>
        <taxon>Eurotiales</taxon>
        <taxon>Aspergillaceae</taxon>
        <taxon>Penicillium</taxon>
    </lineage>
</organism>
<accession>A0A9W9VS53</accession>
<evidence type="ECO:0000256" key="2">
    <source>
        <dbReference type="SAM" id="MobiDB-lite"/>
    </source>
</evidence>
<dbReference type="RefSeq" id="XP_056486028.1">
    <property type="nucleotide sequence ID" value="XM_056635408.1"/>
</dbReference>
<dbReference type="GO" id="GO:0008017">
    <property type="term" value="F:microtubule binding"/>
    <property type="evidence" value="ECO:0007669"/>
    <property type="project" value="TreeGrafter"/>
</dbReference>
<reference evidence="3" key="1">
    <citation type="submission" date="2022-12" db="EMBL/GenBank/DDBJ databases">
        <authorList>
            <person name="Petersen C."/>
        </authorList>
    </citation>
    <scope>NUCLEOTIDE SEQUENCE</scope>
    <source>
        <strain evidence="3">IBT 29677</strain>
    </source>
</reference>
<dbReference type="Proteomes" id="UP001147747">
    <property type="component" value="Unassembled WGS sequence"/>
</dbReference>
<reference evidence="3" key="2">
    <citation type="journal article" date="2023" name="IMA Fungus">
        <title>Comparative genomic study of the Penicillium genus elucidates a diverse pangenome and 15 lateral gene transfer events.</title>
        <authorList>
            <person name="Petersen C."/>
            <person name="Sorensen T."/>
            <person name="Nielsen M.R."/>
            <person name="Sondergaard T.E."/>
            <person name="Sorensen J.L."/>
            <person name="Fitzpatrick D.A."/>
            <person name="Frisvad J.C."/>
            <person name="Nielsen K.L."/>
        </authorList>
    </citation>
    <scope>NUCLEOTIDE SEQUENCE</scope>
    <source>
        <strain evidence="3">IBT 29677</strain>
    </source>
</reference>
<feature type="region of interest" description="Disordered" evidence="2">
    <location>
        <begin position="878"/>
        <end position="935"/>
    </location>
</feature>
<feature type="compositionally biased region" description="Polar residues" evidence="2">
    <location>
        <begin position="633"/>
        <end position="644"/>
    </location>
</feature>
<dbReference type="GO" id="GO:0005815">
    <property type="term" value="C:microtubule organizing center"/>
    <property type="evidence" value="ECO:0007669"/>
    <property type="project" value="TreeGrafter"/>
</dbReference>
<gene>
    <name evidence="3" type="ORF">N7509_010771</name>
</gene>
<dbReference type="GO" id="GO:0031122">
    <property type="term" value="P:cytoplasmic microtubule organization"/>
    <property type="evidence" value="ECO:0007669"/>
    <property type="project" value="TreeGrafter"/>
</dbReference>
<feature type="coiled-coil region" evidence="1">
    <location>
        <begin position="716"/>
        <end position="810"/>
    </location>
</feature>
<sequence length="1028" mass="115686">MDDETIIQAGLDSPSLEPQPPGLVDIPNDEAEKRAPLLMQRPPSFGVDPSEFSFMKPASRHQGFSLRGMPKPGRINPPPPGATSLSILKTMGFENLKPLHQERYASISFPRSFIPTAYLQFNLATVRLALIPKTIYLDCWSPIPIINYPRIYPSTHDLAPSLLTEMPQIQQRLLLILSETKFATPWFGKSTSLGPRSARAMAPGSPNLAVRVNPPQMNEEMLFELLIAKIRIREEKEAAAADMQQQLEMDNVQLKRENQSLRGQGKVYEGKLLSLEAKCKSQEDRVISWKEKITKFKQIINELGHDFETLRLDSDRLKATTSSLQDERHALTSSIDEIKLQIVRAEDTIDDQRMEIADYEKQVAGLEQALLASREQLKESISGLANEKKRSNTLESYIQNYSRSQIRQVNLLREDHAKLREKLISGLEDISEASNNTRDAVLSEIRSTLEECRDSVRDLGERCSAETRDVQDFTNTIHDVAARIDVVAARLMADAEVTTRTNLQASQSIEANTKMIESSFGSDSTLSRQLDRCNAAHGSLGNRLEGFSPVLNDLDGSVKSLTVSGNHLVHELKGLSHRLLESQPPLNNPLLELEVSKTFSENTQLQLRLQTISSETESLRRSLHEREVENQRLQKSTAESNTKYQSLENRGMRLEAENTCLQEQIKSIKEDARKMIDEGKITSRNEMQLHHDLQIGTIEREKERLKDETGALLGQLQGVQESLINAQKKIDEQREERVALLRESEQQVQHLAETNSEITTRMNTQIAEIQRFQESEAASCLERNDLQERLRQAHERVHELEQNLASNTANDPLKQVPVSGIVPFSEIQDKLSAQRAPSPYYDPGDFAMLFMSDDLCPSSPFNVDNAKQSTINPEKVPEEIQTGKAPAPAPAREMASIPGSSPKIHQPPEQLKRKAVDFKSQPPGKMTARTSSARSILTQVQQDTAERPSKMTKHVHKWTYSRVRSSGTEIQHEQAAETSHMPTVERRTSPKGLVSASSGNKASKRTASRGRGKRRSRGERYSARFNQE</sequence>
<dbReference type="GO" id="GO:0051959">
    <property type="term" value="F:dynein light intermediate chain binding"/>
    <property type="evidence" value="ECO:0007669"/>
    <property type="project" value="TreeGrafter"/>
</dbReference>
<protein>
    <submittedName>
        <fullName evidence="3">Uncharacterized protein</fullName>
    </submittedName>
</protein>
<feature type="compositionally biased region" description="Basic and acidic residues" evidence="2">
    <location>
        <begin position="1018"/>
        <end position="1028"/>
    </location>
</feature>
<keyword evidence="4" id="KW-1185">Reference proteome</keyword>
<dbReference type="PANTHER" id="PTHR18947:SF28">
    <property type="entry name" value="GIRDIN, ISOFORM A"/>
    <property type="match status" value="1"/>
</dbReference>
<feature type="compositionally biased region" description="Basic residues" evidence="2">
    <location>
        <begin position="1002"/>
        <end position="1017"/>
    </location>
</feature>
<proteinExistence type="predicted"/>
<evidence type="ECO:0000256" key="1">
    <source>
        <dbReference type="SAM" id="Coils"/>
    </source>
</evidence>
<feature type="region of interest" description="Disordered" evidence="2">
    <location>
        <begin position="1"/>
        <end position="28"/>
    </location>
</feature>
<dbReference type="OrthoDB" id="4201669at2759"/>
<feature type="region of interest" description="Disordered" evidence="2">
    <location>
        <begin position="959"/>
        <end position="1028"/>
    </location>
</feature>
<evidence type="ECO:0000313" key="4">
    <source>
        <dbReference type="Proteomes" id="UP001147747"/>
    </source>
</evidence>
<feature type="region of interest" description="Disordered" evidence="2">
    <location>
        <begin position="621"/>
        <end position="644"/>
    </location>
</feature>
<evidence type="ECO:0000313" key="3">
    <source>
        <dbReference type="EMBL" id="KAJ5388230.1"/>
    </source>
</evidence>
<dbReference type="GO" id="GO:0005737">
    <property type="term" value="C:cytoplasm"/>
    <property type="evidence" value="ECO:0007669"/>
    <property type="project" value="TreeGrafter"/>
</dbReference>
<keyword evidence="1" id="KW-0175">Coiled coil</keyword>
<dbReference type="GO" id="GO:0030705">
    <property type="term" value="P:cytoskeleton-dependent intracellular transport"/>
    <property type="evidence" value="ECO:0007669"/>
    <property type="project" value="TreeGrafter"/>
</dbReference>
<feature type="compositionally biased region" description="Basic and acidic residues" evidence="2">
    <location>
        <begin position="621"/>
        <end position="632"/>
    </location>
</feature>
<dbReference type="PANTHER" id="PTHR18947">
    <property type="entry name" value="HOOK PROTEINS"/>
    <property type="match status" value="1"/>
</dbReference>